<evidence type="ECO:0000313" key="3">
    <source>
        <dbReference type="WBParaSite" id="PSAMB.scaffold18289size963.g37539.t1"/>
    </source>
</evidence>
<proteinExistence type="predicted"/>
<dbReference type="AlphaFoldDB" id="A0A914VDR1"/>
<dbReference type="Proteomes" id="UP000887566">
    <property type="component" value="Unplaced"/>
</dbReference>
<feature type="region of interest" description="Disordered" evidence="1">
    <location>
        <begin position="1"/>
        <end position="57"/>
    </location>
</feature>
<evidence type="ECO:0000256" key="1">
    <source>
        <dbReference type="SAM" id="MobiDB-lite"/>
    </source>
</evidence>
<evidence type="ECO:0000313" key="2">
    <source>
        <dbReference type="Proteomes" id="UP000887566"/>
    </source>
</evidence>
<protein>
    <submittedName>
        <fullName evidence="3">Uncharacterized protein</fullName>
    </submittedName>
</protein>
<name>A0A914VDR1_9BILA</name>
<accession>A0A914VDR1</accession>
<keyword evidence="2" id="KW-1185">Reference proteome</keyword>
<organism evidence="2 3">
    <name type="scientific">Plectus sambesii</name>
    <dbReference type="NCBI Taxonomy" id="2011161"/>
    <lineage>
        <taxon>Eukaryota</taxon>
        <taxon>Metazoa</taxon>
        <taxon>Ecdysozoa</taxon>
        <taxon>Nematoda</taxon>
        <taxon>Chromadorea</taxon>
        <taxon>Plectida</taxon>
        <taxon>Plectina</taxon>
        <taxon>Plectoidea</taxon>
        <taxon>Plectidae</taxon>
        <taxon>Plectus</taxon>
    </lineage>
</organism>
<reference evidence="3" key="1">
    <citation type="submission" date="2022-11" db="UniProtKB">
        <authorList>
            <consortium name="WormBaseParasite"/>
        </authorList>
    </citation>
    <scope>IDENTIFICATION</scope>
</reference>
<sequence>VSLTSTLSTLSGCSEVASSGGRPDSSQASMPHVPQPDYDAADSGTGDSDNDDITPTISRIDLSCRSGNNEFGNKELSGWTPGDVCDWLDSLQF</sequence>
<dbReference type="WBParaSite" id="PSAMB.scaffold18289size963.g37539.t1">
    <property type="protein sequence ID" value="PSAMB.scaffold18289size963.g37539.t1"/>
    <property type="gene ID" value="PSAMB.scaffold18289size963.g37539"/>
</dbReference>
<feature type="compositionally biased region" description="Low complexity" evidence="1">
    <location>
        <begin position="1"/>
        <end position="11"/>
    </location>
</feature>